<dbReference type="Pfam" id="PF13245">
    <property type="entry name" value="AAA_19"/>
    <property type="match status" value="1"/>
</dbReference>
<accession>A0A7D7LAK6</accession>
<dbReference type="PANTHER" id="PTHR11070">
    <property type="entry name" value="UVRD / RECB / PCRA DNA HELICASE FAMILY MEMBER"/>
    <property type="match status" value="1"/>
</dbReference>
<gene>
    <name evidence="1" type="ORF">HUN01_10920</name>
</gene>
<dbReference type="KEGG" id="ned:HUN01_10920"/>
<dbReference type="GO" id="GO:0003677">
    <property type="term" value="F:DNA binding"/>
    <property type="evidence" value="ECO:0007669"/>
    <property type="project" value="InterPro"/>
</dbReference>
<dbReference type="Proteomes" id="UP000514713">
    <property type="component" value="Chromosome"/>
</dbReference>
<reference evidence="2" key="1">
    <citation type="submission" date="2020-06" db="EMBL/GenBank/DDBJ databases">
        <title>Nostoc edaphicum CCNP1411 genome.</title>
        <authorList>
            <person name="Fidor A."/>
            <person name="Grabski M."/>
            <person name="Gawor J."/>
            <person name="Gromadka R."/>
            <person name="Wegrzyn G."/>
            <person name="Mazur-Marzec H."/>
        </authorList>
    </citation>
    <scope>NUCLEOTIDE SEQUENCE [LARGE SCALE GENOMIC DNA]</scope>
    <source>
        <strain evidence="2">CCNP1411</strain>
    </source>
</reference>
<evidence type="ECO:0000313" key="2">
    <source>
        <dbReference type="Proteomes" id="UP000514713"/>
    </source>
</evidence>
<dbReference type="GO" id="GO:0043138">
    <property type="term" value="F:3'-5' DNA helicase activity"/>
    <property type="evidence" value="ECO:0007669"/>
    <property type="project" value="TreeGrafter"/>
</dbReference>
<dbReference type="InterPro" id="IPR000212">
    <property type="entry name" value="DNA_helicase_UvrD/REP"/>
</dbReference>
<proteinExistence type="predicted"/>
<organism evidence="1 2">
    <name type="scientific">Nostoc edaphicum CCNP1411</name>
    <dbReference type="NCBI Taxonomy" id="1472755"/>
    <lineage>
        <taxon>Bacteria</taxon>
        <taxon>Bacillati</taxon>
        <taxon>Cyanobacteriota</taxon>
        <taxon>Cyanophyceae</taxon>
        <taxon>Nostocales</taxon>
        <taxon>Nostocaceae</taxon>
        <taxon>Nostoc</taxon>
    </lineage>
</organism>
<dbReference type="Gene3D" id="3.40.50.300">
    <property type="entry name" value="P-loop containing nucleotide triphosphate hydrolases"/>
    <property type="match status" value="2"/>
</dbReference>
<evidence type="ECO:0000313" key="1">
    <source>
        <dbReference type="EMBL" id="QMS88078.1"/>
    </source>
</evidence>
<dbReference type="GO" id="GO:0005524">
    <property type="term" value="F:ATP binding"/>
    <property type="evidence" value="ECO:0007669"/>
    <property type="project" value="InterPro"/>
</dbReference>
<dbReference type="EMBL" id="CP054698">
    <property type="protein sequence ID" value="QMS88078.1"/>
    <property type="molecule type" value="Genomic_DNA"/>
</dbReference>
<dbReference type="SUPFAM" id="SSF52540">
    <property type="entry name" value="P-loop containing nucleoside triphosphate hydrolases"/>
    <property type="match status" value="1"/>
</dbReference>
<dbReference type="AlphaFoldDB" id="A0A7D7LAK6"/>
<dbReference type="InterPro" id="IPR027417">
    <property type="entry name" value="P-loop_NTPase"/>
</dbReference>
<protein>
    <submittedName>
        <fullName evidence="1">AAA family ATPase</fullName>
    </submittedName>
</protein>
<dbReference type="GO" id="GO:0000725">
    <property type="term" value="P:recombinational repair"/>
    <property type="evidence" value="ECO:0007669"/>
    <property type="project" value="TreeGrafter"/>
</dbReference>
<name>A0A7D7LAK6_9NOSO</name>
<dbReference type="PANTHER" id="PTHR11070:SF2">
    <property type="entry name" value="ATP-DEPENDENT DNA HELICASE SRS2"/>
    <property type="match status" value="1"/>
</dbReference>
<dbReference type="GO" id="GO:0005829">
    <property type="term" value="C:cytosol"/>
    <property type="evidence" value="ECO:0007669"/>
    <property type="project" value="TreeGrafter"/>
</dbReference>
<sequence length="570" mass="67728">MMIIEVKDWDLESYYIDNNKKWRLKHNDAIIKSPIAQVKTYKDNLYNLHIENLLENKIDNQKFFGIVSCAVYFHNANQEKLNDFLSNSLSDNDNRYVKAFGNDSINIEKFRVILSEQGLYRPSPLFNDTIYKSFRRFLQPPLHTLEEGIPIPFNPQQKKLVKSEVTLGGRKIKGVAGSGKTQILAQRAVNAHKRTNSKVLILTYNITLKNYIHDKISDVREEFNWDNFYITNYHNFLTAEFNNLGLEIKIPQDFENWTSEEKSEYFEKKYYSNENIFEDVKEKIQKYQVILIDELQDYKEEWQRIIRKYFWDEGGEYVVFGDVKQNIYDRPLDEDKGFKAVGIRGDWNELTQSFRLTTKIANIALKFQKDFFNDKYEVDKLIKVNSQGSLFDLEEYFQYLYYDKLTNIKNIVDDIYSLIFQLNKHPNDICFLSPQLEILKEVDYLIRNYKHENTQTIFETKEMYEKLQSQSKNPESDIKKLRENKKLNFWMNPGNVKLSTIHSFKGWEINTLFLIIEAGVNDTSEQEISIDELIYTGITRCRHNLIIINIGNSRYHSFFKELIEDDFLKT</sequence>
<keyword evidence="2" id="KW-1185">Reference proteome</keyword>